<evidence type="ECO:0000313" key="10">
    <source>
        <dbReference type="Proteomes" id="UP000681414"/>
    </source>
</evidence>
<keyword evidence="4" id="KW-0309">Germination</keyword>
<dbReference type="InterPro" id="IPR004761">
    <property type="entry name" value="Spore_GerAB"/>
</dbReference>
<evidence type="ECO:0000256" key="6">
    <source>
        <dbReference type="ARBA" id="ARBA00022989"/>
    </source>
</evidence>
<evidence type="ECO:0000313" key="9">
    <source>
        <dbReference type="EMBL" id="MBS4197055.1"/>
    </source>
</evidence>
<feature type="transmembrane region" description="Helical" evidence="8">
    <location>
        <begin position="303"/>
        <end position="320"/>
    </location>
</feature>
<dbReference type="PANTHER" id="PTHR34975:SF2">
    <property type="entry name" value="SPORE GERMINATION PROTEIN A2"/>
    <property type="match status" value="1"/>
</dbReference>
<dbReference type="GO" id="GO:0016020">
    <property type="term" value="C:membrane"/>
    <property type="evidence" value="ECO:0007669"/>
    <property type="project" value="UniProtKB-SubCell"/>
</dbReference>
<protein>
    <submittedName>
        <fullName evidence="9">Endospore germination permease</fullName>
    </submittedName>
</protein>
<name>A0A942TFL9_9BACI</name>
<dbReference type="EMBL" id="JAGYPG010000003">
    <property type="protein sequence ID" value="MBS4197055.1"/>
    <property type="molecule type" value="Genomic_DNA"/>
</dbReference>
<dbReference type="NCBIfam" id="TIGR00912">
    <property type="entry name" value="2A0309"/>
    <property type="match status" value="1"/>
</dbReference>
<evidence type="ECO:0000256" key="7">
    <source>
        <dbReference type="ARBA" id="ARBA00023136"/>
    </source>
</evidence>
<reference evidence="9 10" key="1">
    <citation type="submission" date="2021-05" db="EMBL/GenBank/DDBJ databases">
        <title>Novel Bacillus species.</title>
        <authorList>
            <person name="Liu G."/>
        </authorList>
    </citation>
    <scope>NUCLEOTIDE SEQUENCE [LARGE SCALE GENOMIC DNA]</scope>
    <source>
        <strain evidence="10">FJAT-49780</strain>
    </source>
</reference>
<feature type="transmembrane region" description="Helical" evidence="8">
    <location>
        <begin position="40"/>
        <end position="61"/>
    </location>
</feature>
<feature type="transmembrane region" description="Helical" evidence="8">
    <location>
        <begin position="267"/>
        <end position="291"/>
    </location>
</feature>
<feature type="transmembrane region" description="Helical" evidence="8">
    <location>
        <begin position="186"/>
        <end position="206"/>
    </location>
</feature>
<evidence type="ECO:0000256" key="8">
    <source>
        <dbReference type="SAM" id="Phobius"/>
    </source>
</evidence>
<sequence>MEKGRISSLQMALLMYPTIVATAILSVPSITAMYAPHDLWISPMFSSIVGFVTVLIAYKLYKLYPKETIIQSIEKIIGKIPGKIISFIILFFYIQTTGQIIRDYSEFIIGSFLFKTPMVVIVGSMVLLCAAAVHAGLEVLGRLAQLFFPLFVFPLLILCILLIPNYDVGNILPILENGIGPPLKGSIVLGGWFTEFFLIIFLLPFLKDEKKGLKYSLINVFSIMITLVIVNLTVLFVLGIVTATKVYPLMNVGRYISYADFFENLESVIMAVWIVGAFMKISVFYYAVVLGTAQWLNLSDYKLIIWPIGLLLIEFTFWSIPSAMRFVMVNMIVFPPFALFVQTILPFLLLLIALFRNRKKKNPKTKSDISKST</sequence>
<feature type="transmembrane region" description="Helical" evidence="8">
    <location>
        <begin position="146"/>
        <end position="166"/>
    </location>
</feature>
<organism evidence="9 10">
    <name type="scientific">Lederbergia citri</name>
    <dbReference type="NCBI Taxonomy" id="2833580"/>
    <lineage>
        <taxon>Bacteria</taxon>
        <taxon>Bacillati</taxon>
        <taxon>Bacillota</taxon>
        <taxon>Bacilli</taxon>
        <taxon>Bacillales</taxon>
        <taxon>Bacillaceae</taxon>
        <taxon>Lederbergia</taxon>
    </lineage>
</organism>
<dbReference type="AlphaFoldDB" id="A0A942TFL9"/>
<dbReference type="Proteomes" id="UP000681414">
    <property type="component" value="Unassembled WGS sequence"/>
</dbReference>
<evidence type="ECO:0000256" key="3">
    <source>
        <dbReference type="ARBA" id="ARBA00022448"/>
    </source>
</evidence>
<comment type="similarity">
    <text evidence="2">Belongs to the amino acid-polyamine-organocation (APC) superfamily. Spore germination protein (SGP) (TC 2.A.3.9) family.</text>
</comment>
<evidence type="ECO:0000256" key="5">
    <source>
        <dbReference type="ARBA" id="ARBA00022692"/>
    </source>
</evidence>
<keyword evidence="6 8" id="KW-1133">Transmembrane helix</keyword>
<dbReference type="RefSeq" id="WP_213126245.1">
    <property type="nucleotide sequence ID" value="NZ_JAGYPG010000003.1"/>
</dbReference>
<proteinExistence type="inferred from homology"/>
<feature type="transmembrane region" description="Helical" evidence="8">
    <location>
        <begin position="82"/>
        <end position="101"/>
    </location>
</feature>
<keyword evidence="10" id="KW-1185">Reference proteome</keyword>
<dbReference type="PANTHER" id="PTHR34975">
    <property type="entry name" value="SPORE GERMINATION PROTEIN A2"/>
    <property type="match status" value="1"/>
</dbReference>
<keyword evidence="7 8" id="KW-0472">Membrane</keyword>
<evidence type="ECO:0000256" key="1">
    <source>
        <dbReference type="ARBA" id="ARBA00004141"/>
    </source>
</evidence>
<feature type="transmembrane region" description="Helical" evidence="8">
    <location>
        <begin position="12"/>
        <end position="34"/>
    </location>
</feature>
<gene>
    <name evidence="9" type="ORF">KHA97_18545</name>
</gene>
<feature type="transmembrane region" description="Helical" evidence="8">
    <location>
        <begin position="218"/>
        <end position="247"/>
    </location>
</feature>
<keyword evidence="3" id="KW-0813">Transport</keyword>
<evidence type="ECO:0000256" key="4">
    <source>
        <dbReference type="ARBA" id="ARBA00022544"/>
    </source>
</evidence>
<dbReference type="Pfam" id="PF03845">
    <property type="entry name" value="Spore_permease"/>
    <property type="match status" value="1"/>
</dbReference>
<feature type="transmembrane region" description="Helical" evidence="8">
    <location>
        <begin position="107"/>
        <end position="134"/>
    </location>
</feature>
<comment type="subcellular location">
    <subcellularLocation>
        <location evidence="1">Membrane</location>
        <topology evidence="1">Multi-pass membrane protein</topology>
    </subcellularLocation>
</comment>
<evidence type="ECO:0000256" key="2">
    <source>
        <dbReference type="ARBA" id="ARBA00007998"/>
    </source>
</evidence>
<comment type="caution">
    <text evidence="9">The sequence shown here is derived from an EMBL/GenBank/DDBJ whole genome shotgun (WGS) entry which is preliminary data.</text>
</comment>
<keyword evidence="5 8" id="KW-0812">Transmembrane</keyword>
<feature type="transmembrane region" description="Helical" evidence="8">
    <location>
        <begin position="332"/>
        <end position="355"/>
    </location>
</feature>
<accession>A0A942TFL9</accession>
<dbReference type="GO" id="GO:0009847">
    <property type="term" value="P:spore germination"/>
    <property type="evidence" value="ECO:0007669"/>
    <property type="project" value="InterPro"/>
</dbReference>